<organism evidence="2 3">
    <name type="scientific">Fulvimarina endophytica</name>
    <dbReference type="NCBI Taxonomy" id="2293836"/>
    <lineage>
        <taxon>Bacteria</taxon>
        <taxon>Pseudomonadati</taxon>
        <taxon>Pseudomonadota</taxon>
        <taxon>Alphaproteobacteria</taxon>
        <taxon>Hyphomicrobiales</taxon>
        <taxon>Aurantimonadaceae</taxon>
        <taxon>Fulvimarina</taxon>
    </lineage>
</organism>
<sequence length="202" mass="22286">MPRTRKPFTVETKKRRRSGSASETLMSLAEASNEPAKPEALKRPRRAAEPVKDTSEQSAMKEKVEAAARSGRILAERPEPGAAEPEPDLQPAVSEDEAEGPRQPARRYRRKQPVRSIDPADYEGREFGSPAPTPSASIPPAAEETAATASHATDDEQPSETATGIGYRTRRAWRTGGVALSERWKLRAHARHQMKGRRKTSR</sequence>
<reference evidence="2 3" key="1">
    <citation type="submission" date="2018-08" db="EMBL/GenBank/DDBJ databases">
        <title>Fulvimarina sp. 85, whole genome shotgun sequence.</title>
        <authorList>
            <person name="Tuo L."/>
        </authorList>
    </citation>
    <scope>NUCLEOTIDE SEQUENCE [LARGE SCALE GENOMIC DNA]</scope>
    <source>
        <strain evidence="2 3">85</strain>
    </source>
</reference>
<evidence type="ECO:0000313" key="3">
    <source>
        <dbReference type="Proteomes" id="UP000264310"/>
    </source>
</evidence>
<feature type="compositionally biased region" description="Basic and acidic residues" evidence="1">
    <location>
        <begin position="36"/>
        <end position="66"/>
    </location>
</feature>
<protein>
    <submittedName>
        <fullName evidence="2">Uncharacterized protein</fullName>
    </submittedName>
</protein>
<evidence type="ECO:0000313" key="2">
    <source>
        <dbReference type="EMBL" id="RFC63733.1"/>
    </source>
</evidence>
<gene>
    <name evidence="2" type="ORF">DYI37_12110</name>
</gene>
<dbReference type="Proteomes" id="UP000264310">
    <property type="component" value="Unassembled WGS sequence"/>
</dbReference>
<proteinExistence type="predicted"/>
<feature type="region of interest" description="Disordered" evidence="1">
    <location>
        <begin position="1"/>
        <end position="168"/>
    </location>
</feature>
<accession>A0A371X3E6</accession>
<dbReference type="AlphaFoldDB" id="A0A371X3E6"/>
<feature type="compositionally biased region" description="Low complexity" evidence="1">
    <location>
        <begin position="134"/>
        <end position="151"/>
    </location>
</feature>
<evidence type="ECO:0000256" key="1">
    <source>
        <dbReference type="SAM" id="MobiDB-lite"/>
    </source>
</evidence>
<keyword evidence="3" id="KW-1185">Reference proteome</keyword>
<name>A0A371X3E6_9HYPH</name>
<comment type="caution">
    <text evidence="2">The sequence shown here is derived from an EMBL/GenBank/DDBJ whole genome shotgun (WGS) entry which is preliminary data.</text>
</comment>
<dbReference type="EMBL" id="QURL01000004">
    <property type="protein sequence ID" value="RFC63733.1"/>
    <property type="molecule type" value="Genomic_DNA"/>
</dbReference>
<feature type="compositionally biased region" description="Basic residues" evidence="1">
    <location>
        <begin position="104"/>
        <end position="113"/>
    </location>
</feature>
<dbReference type="RefSeq" id="WP_116683462.1">
    <property type="nucleotide sequence ID" value="NZ_QURL01000004.1"/>
</dbReference>